<organism evidence="2 3">
    <name type="scientific">Halobacterium bonnevillei</name>
    <dbReference type="NCBI Taxonomy" id="2692200"/>
    <lineage>
        <taxon>Archaea</taxon>
        <taxon>Methanobacteriati</taxon>
        <taxon>Methanobacteriota</taxon>
        <taxon>Stenosarchaea group</taxon>
        <taxon>Halobacteria</taxon>
        <taxon>Halobacteriales</taxon>
        <taxon>Halobacteriaceae</taxon>
        <taxon>Halobacterium</taxon>
    </lineage>
</organism>
<protein>
    <recommendedName>
        <fullName evidence="4">DUF4157 domain-containing protein</fullName>
    </recommendedName>
</protein>
<proteinExistence type="predicted"/>
<name>A0A6B0SWL2_9EURY</name>
<reference evidence="2 3" key="1">
    <citation type="submission" date="2019-12" db="EMBL/GenBank/DDBJ databases">
        <title>Isolation and characterization of three novel carbon monoxide-oxidizing members of Halobacteria from salione crusts and soils.</title>
        <authorList>
            <person name="Myers M.R."/>
            <person name="King G.M."/>
        </authorList>
    </citation>
    <scope>NUCLEOTIDE SEQUENCE [LARGE SCALE GENOMIC DNA]</scope>
    <source>
        <strain evidence="2 3">PCN9</strain>
    </source>
</reference>
<keyword evidence="3" id="KW-1185">Reference proteome</keyword>
<dbReference type="Proteomes" id="UP000471521">
    <property type="component" value="Unassembled WGS sequence"/>
</dbReference>
<evidence type="ECO:0000313" key="2">
    <source>
        <dbReference type="EMBL" id="MXR21849.1"/>
    </source>
</evidence>
<evidence type="ECO:0000256" key="1">
    <source>
        <dbReference type="SAM" id="MobiDB-lite"/>
    </source>
</evidence>
<dbReference type="OrthoDB" id="312460at2157"/>
<dbReference type="EMBL" id="WUUU01000159">
    <property type="protein sequence ID" value="MXR21849.1"/>
    <property type="molecule type" value="Genomic_DNA"/>
</dbReference>
<evidence type="ECO:0000313" key="3">
    <source>
        <dbReference type="Proteomes" id="UP000471521"/>
    </source>
</evidence>
<feature type="compositionally biased region" description="Polar residues" evidence="1">
    <location>
        <begin position="30"/>
        <end position="43"/>
    </location>
</feature>
<evidence type="ECO:0008006" key="4">
    <source>
        <dbReference type="Google" id="ProtNLM"/>
    </source>
</evidence>
<dbReference type="PROSITE" id="PS51257">
    <property type="entry name" value="PROKAR_LIPOPROTEIN"/>
    <property type="match status" value="1"/>
</dbReference>
<accession>A0A6B0SWL2</accession>
<dbReference type="RefSeq" id="WP_159527281.1">
    <property type="nucleotide sequence ID" value="NZ_WUUU01000159.1"/>
</dbReference>
<feature type="compositionally biased region" description="Low complexity" evidence="1">
    <location>
        <begin position="44"/>
        <end position="65"/>
    </location>
</feature>
<feature type="region of interest" description="Disordered" evidence="1">
    <location>
        <begin position="22"/>
        <end position="73"/>
    </location>
</feature>
<comment type="caution">
    <text evidence="2">The sequence shown here is derived from an EMBL/GenBank/DDBJ whole genome shotgun (WGS) entry which is preliminary data.</text>
</comment>
<dbReference type="AlphaFoldDB" id="A0A6B0SWL2"/>
<gene>
    <name evidence="2" type="ORF">GRX66_15005</name>
</gene>
<sequence length="410" mass="43993">MRLAAVACCLLLVVAGCQGLPADSAETREPASTVQSTSPTKTAEPSTESTRSPDTSSRTTESPRTISVEGGSLPYDPDGVWARVESMRGVDVGKPLTVRLESISGSLASDPPPFDRALGVEAPPEPLLGRGVTPNVADGNVVKLNADRIDTRVALEGTLAHEYVHVVQMRNRVPESLWASFGDSPTLDDRFAYRAVLEGSADYVETRYRRQYLPNSSGAIEDRYRNAASTAKRVLAPYYFGARYVNATVESPTDLDAVYESPPQTTEELIHLLPPGSEQPAALDVSVATDVEHTNRRQFGELFVRSLFGTGLNESAAAELADGWGNDRQLEFEGTNSTGFAWVLRWDDAANATEFENGVATYLEQTDTPGPVRVDRVAPETTVLFAGDESFVGNATASGGNSTVTVAAQM</sequence>